<evidence type="ECO:0000259" key="1">
    <source>
        <dbReference type="PROSITE" id="PS50181"/>
    </source>
</evidence>
<dbReference type="Proteomes" id="UP001165190">
    <property type="component" value="Unassembled WGS sequence"/>
</dbReference>
<dbReference type="PANTHER" id="PTHR31672">
    <property type="entry name" value="BNACNNG10540D PROTEIN"/>
    <property type="match status" value="1"/>
</dbReference>
<keyword evidence="3" id="KW-1185">Reference proteome</keyword>
<dbReference type="AlphaFoldDB" id="A0A9W7H472"/>
<dbReference type="InterPro" id="IPR036047">
    <property type="entry name" value="F-box-like_dom_sf"/>
</dbReference>
<dbReference type="EMBL" id="BSYR01000008">
    <property type="protein sequence ID" value="GMI70363.1"/>
    <property type="molecule type" value="Genomic_DNA"/>
</dbReference>
<gene>
    <name evidence="2" type="ORF">HRI_000705600</name>
</gene>
<dbReference type="PANTHER" id="PTHR31672:SF13">
    <property type="entry name" value="F-BOX PROTEIN CPR30-LIKE"/>
    <property type="match status" value="1"/>
</dbReference>
<accession>A0A9W7H472</accession>
<dbReference type="Pfam" id="PF07734">
    <property type="entry name" value="FBA_1"/>
    <property type="match status" value="1"/>
</dbReference>
<dbReference type="InterPro" id="IPR050796">
    <property type="entry name" value="SCF_F-box_component"/>
</dbReference>
<dbReference type="NCBIfam" id="TIGR01640">
    <property type="entry name" value="F_box_assoc_1"/>
    <property type="match status" value="1"/>
</dbReference>
<sequence>MEASSSKHEPTPNTCRLLQLPHPLILDILSRLPINFLFHCRCVCKRFLCFISDPDFAPLHLQRSPVCILINTRPLQKTRKRLHSSYVVANGESFQVSRLNFTPKSNVPIWDISDMSACNGLLCLVGPEKHDSFYVCNPILGEFITIPPPFKDRSRDSFWGLGYSSVSNQYKLLQSYYPRIESAAKTAEIYTIGTGAWRSIGNAPTDLVSLPSNAFVNGALHWHNISPRGGEFINSFDFDAEQFGIVPPPDHFKESNKKYAEFTMTGVLGGCLFIINFEASTQFDIWVMKEYGVKESWTKQFVINNLIPKGFGSDFYQPLVVLSNGEIFMLLNHEAIVCYNQKRKHTRHAKFFRIRSQFDAIAYTPCFLSLCNVAKREQVFRMQSTGVYYKICKQAYL</sequence>
<dbReference type="SMART" id="SM00256">
    <property type="entry name" value="FBOX"/>
    <property type="match status" value="1"/>
</dbReference>
<dbReference type="InterPro" id="IPR001810">
    <property type="entry name" value="F-box_dom"/>
</dbReference>
<organism evidence="2 3">
    <name type="scientific">Hibiscus trionum</name>
    <name type="common">Flower of an hour</name>
    <dbReference type="NCBI Taxonomy" id="183268"/>
    <lineage>
        <taxon>Eukaryota</taxon>
        <taxon>Viridiplantae</taxon>
        <taxon>Streptophyta</taxon>
        <taxon>Embryophyta</taxon>
        <taxon>Tracheophyta</taxon>
        <taxon>Spermatophyta</taxon>
        <taxon>Magnoliopsida</taxon>
        <taxon>eudicotyledons</taxon>
        <taxon>Gunneridae</taxon>
        <taxon>Pentapetalae</taxon>
        <taxon>rosids</taxon>
        <taxon>malvids</taxon>
        <taxon>Malvales</taxon>
        <taxon>Malvaceae</taxon>
        <taxon>Malvoideae</taxon>
        <taxon>Hibiscus</taxon>
    </lineage>
</organism>
<feature type="domain" description="F-box" evidence="1">
    <location>
        <begin position="14"/>
        <end position="59"/>
    </location>
</feature>
<dbReference type="InterPro" id="IPR017451">
    <property type="entry name" value="F-box-assoc_interact_dom"/>
</dbReference>
<dbReference type="Pfam" id="PF00646">
    <property type="entry name" value="F-box"/>
    <property type="match status" value="1"/>
</dbReference>
<name>A0A9W7H472_HIBTR</name>
<dbReference type="SUPFAM" id="SSF81383">
    <property type="entry name" value="F-box domain"/>
    <property type="match status" value="1"/>
</dbReference>
<dbReference type="InterPro" id="IPR006527">
    <property type="entry name" value="F-box-assoc_dom_typ1"/>
</dbReference>
<proteinExistence type="predicted"/>
<evidence type="ECO:0000313" key="3">
    <source>
        <dbReference type="Proteomes" id="UP001165190"/>
    </source>
</evidence>
<evidence type="ECO:0000313" key="2">
    <source>
        <dbReference type="EMBL" id="GMI70363.1"/>
    </source>
</evidence>
<dbReference type="OrthoDB" id="816164at2759"/>
<comment type="caution">
    <text evidence="2">The sequence shown here is derived from an EMBL/GenBank/DDBJ whole genome shotgun (WGS) entry which is preliminary data.</text>
</comment>
<reference evidence="2" key="1">
    <citation type="submission" date="2023-05" db="EMBL/GenBank/DDBJ databases">
        <title>Genome and transcriptome analyses reveal genes involved in the formation of fine ridges on petal epidermal cells in Hibiscus trionum.</title>
        <authorList>
            <person name="Koshimizu S."/>
            <person name="Masuda S."/>
            <person name="Ishii T."/>
            <person name="Shirasu K."/>
            <person name="Hoshino A."/>
            <person name="Arita M."/>
        </authorList>
    </citation>
    <scope>NUCLEOTIDE SEQUENCE</scope>
    <source>
        <strain evidence="2">Hamamatsu line</strain>
    </source>
</reference>
<protein>
    <submittedName>
        <fullName evidence="2">F-Box Protein92</fullName>
    </submittedName>
</protein>
<dbReference type="PROSITE" id="PS50181">
    <property type="entry name" value="FBOX"/>
    <property type="match status" value="1"/>
</dbReference>
<dbReference type="Gene3D" id="1.20.1280.50">
    <property type="match status" value="1"/>
</dbReference>